<evidence type="ECO:0000313" key="2">
    <source>
        <dbReference type="EMBL" id="AFC21783.1"/>
    </source>
</evidence>
<reference evidence="2 3" key="1">
    <citation type="journal article" date="2014" name="Virology">
        <title>Supersize me: Cronobacter sakazakii phage GAP32.</title>
        <authorList>
            <person name="Abbasifar R."/>
            <person name="Griffiths M.W."/>
            <person name="Sabour P.M."/>
            <person name="Ackermann H.-W."/>
            <person name="Vandersteegen K."/>
            <person name="Lavigne R."/>
            <person name="Noben J.-P."/>
            <person name="Villa A.A."/>
            <person name="Abbasifar A."/>
            <person name="Nash J.H.E."/>
            <person name="Kropinski A.M."/>
        </authorList>
    </citation>
    <scope>NUCLEOTIDE SEQUENCE [LARGE SCALE GENOMIC DNA]</scope>
    <source>
        <strain evidence="2">GAP-32</strain>
    </source>
</reference>
<dbReference type="RefSeq" id="YP_006987438.1">
    <property type="nucleotide sequence ID" value="NC_019401.1"/>
</dbReference>
<dbReference type="GeneID" id="13994073"/>
<name>K4F6Z7_9CAUD</name>
<proteinExistence type="predicted"/>
<sequence length="66" mass="7022">MKSGNYIVAGTDKTTGRSSISASPKEHSTEASAKAEAARLAQDNPEKDFTVLRVIATASVAKITWR</sequence>
<feature type="region of interest" description="Disordered" evidence="1">
    <location>
        <begin position="1"/>
        <end position="40"/>
    </location>
</feature>
<dbReference type="OrthoDB" id="39600at10239"/>
<gene>
    <name evidence="2" type="ORF">GAP32_333</name>
</gene>
<feature type="compositionally biased region" description="Low complexity" evidence="1">
    <location>
        <begin position="31"/>
        <end position="40"/>
    </location>
</feature>
<dbReference type="Proteomes" id="UP000000457">
    <property type="component" value="Segment"/>
</dbReference>
<feature type="compositionally biased region" description="Polar residues" evidence="1">
    <location>
        <begin position="12"/>
        <end position="22"/>
    </location>
</feature>
<organism evidence="2 3">
    <name type="scientific">Cronobacter phage vB_CsaM_GAP32</name>
    <dbReference type="NCBI Taxonomy" id="1141136"/>
    <lineage>
        <taxon>Viruses</taxon>
        <taxon>Duplodnaviria</taxon>
        <taxon>Heunggongvirae</taxon>
        <taxon>Uroviricota</taxon>
        <taxon>Caudoviricetes</taxon>
        <taxon>Mimasvirus</taxon>
        <taxon>Mimasvirus GAP32</taxon>
    </lineage>
</organism>
<evidence type="ECO:0000256" key="1">
    <source>
        <dbReference type="SAM" id="MobiDB-lite"/>
    </source>
</evidence>
<evidence type="ECO:0000313" key="3">
    <source>
        <dbReference type="Proteomes" id="UP000000457"/>
    </source>
</evidence>
<keyword evidence="3" id="KW-1185">Reference proteome</keyword>
<dbReference type="KEGG" id="vg:13994073"/>
<accession>K4F6Z7</accession>
<dbReference type="EMBL" id="JN882285">
    <property type="protein sequence ID" value="AFC21783.1"/>
    <property type="molecule type" value="Genomic_DNA"/>
</dbReference>
<protein>
    <submittedName>
        <fullName evidence="2">Uncharacterized protein</fullName>
    </submittedName>
</protein>